<dbReference type="EMBL" id="MHFR01000037">
    <property type="protein sequence ID" value="OGW98074.1"/>
    <property type="molecule type" value="Genomic_DNA"/>
</dbReference>
<dbReference type="Proteomes" id="UP000178187">
    <property type="component" value="Unassembled WGS sequence"/>
</dbReference>
<evidence type="ECO:0000313" key="4">
    <source>
        <dbReference type="Proteomes" id="UP000178187"/>
    </source>
</evidence>
<accession>A0A1G1KYU1</accession>
<protein>
    <recommendedName>
        <fullName evidence="2">CHAT domain-containing protein</fullName>
    </recommendedName>
</protein>
<dbReference type="AlphaFoldDB" id="A0A1G1KYU1"/>
<organism evidence="3 4">
    <name type="scientific">Candidatus Danuiimicrobium aquiferis</name>
    <dbReference type="NCBI Taxonomy" id="1801832"/>
    <lineage>
        <taxon>Bacteria</taxon>
        <taxon>Pseudomonadati</taxon>
        <taxon>Candidatus Omnitrophota</taxon>
        <taxon>Candidatus Danuiimicrobium</taxon>
    </lineage>
</organism>
<proteinExistence type="predicted"/>
<gene>
    <name evidence="3" type="ORF">A3G33_07550</name>
</gene>
<keyword evidence="1" id="KW-0812">Transmembrane</keyword>
<evidence type="ECO:0000259" key="2">
    <source>
        <dbReference type="Pfam" id="PF12770"/>
    </source>
</evidence>
<name>A0A1G1KYU1_9BACT</name>
<keyword evidence="1" id="KW-0472">Membrane</keyword>
<dbReference type="InterPro" id="IPR024983">
    <property type="entry name" value="CHAT_dom"/>
</dbReference>
<dbReference type="Gene3D" id="3.40.50.1460">
    <property type="match status" value="1"/>
</dbReference>
<feature type="transmembrane region" description="Helical" evidence="1">
    <location>
        <begin position="375"/>
        <end position="397"/>
    </location>
</feature>
<keyword evidence="1" id="KW-1133">Transmembrane helix</keyword>
<feature type="domain" description="CHAT" evidence="2">
    <location>
        <begin position="74"/>
        <end position="348"/>
    </location>
</feature>
<sequence>MTDTLIVEIIREGAKLKMSAIDKIDQASLTLKHYSELEIQDKEITELSNDIAALLGKASHAGMAEQNLLSELKKTGQLLFDQLLTIEVKEKLHTISPNHLIFSTDEKLVQIPWELLFDGDEFLCLKYALGRMVRTKQKSHTIQSQRPPASCRKMLIIADPTGDLEEAYREGVEIRNDLDKQKNRINVDLHATELDVHFFKKNVHDYDIVHFAGHADYDENPSESGWRFKEGKLTAKEIVQLGGSSPLPTLVFSNACESAKTEEWKTEKSFEDKIYGLANAFLLAGTKHYIGTFWKVADKSGFLFAKEFYKQLIQGASIGDAVKLARKSLAGEFGDGSIVWASYLLYGDPTTVFFPTQAQRALVDQGFRISRSTQYLMAAVLLAAAIILAAFFSKSFLAGLSQLKALWLHSTR</sequence>
<reference evidence="3 4" key="1">
    <citation type="journal article" date="2016" name="Nat. Commun.">
        <title>Thousands of microbial genomes shed light on interconnected biogeochemical processes in an aquifer system.</title>
        <authorList>
            <person name="Anantharaman K."/>
            <person name="Brown C.T."/>
            <person name="Hug L.A."/>
            <person name="Sharon I."/>
            <person name="Castelle C.J."/>
            <person name="Probst A.J."/>
            <person name="Thomas B.C."/>
            <person name="Singh A."/>
            <person name="Wilkins M.J."/>
            <person name="Karaoz U."/>
            <person name="Brodie E.L."/>
            <person name="Williams K.H."/>
            <person name="Hubbard S.S."/>
            <person name="Banfield J.F."/>
        </authorList>
    </citation>
    <scope>NUCLEOTIDE SEQUENCE [LARGE SCALE GENOMIC DNA]</scope>
</reference>
<evidence type="ECO:0000256" key="1">
    <source>
        <dbReference type="SAM" id="Phobius"/>
    </source>
</evidence>
<comment type="caution">
    <text evidence="3">The sequence shown here is derived from an EMBL/GenBank/DDBJ whole genome shotgun (WGS) entry which is preliminary data.</text>
</comment>
<dbReference type="Pfam" id="PF12770">
    <property type="entry name" value="CHAT"/>
    <property type="match status" value="1"/>
</dbReference>
<evidence type="ECO:0000313" key="3">
    <source>
        <dbReference type="EMBL" id="OGW98074.1"/>
    </source>
</evidence>